<keyword evidence="3" id="KW-1185">Reference proteome</keyword>
<evidence type="ECO:0000313" key="2">
    <source>
        <dbReference type="EMBL" id="KAH6606798.1"/>
    </source>
</evidence>
<feature type="compositionally biased region" description="Polar residues" evidence="1">
    <location>
        <begin position="52"/>
        <end position="64"/>
    </location>
</feature>
<gene>
    <name evidence="2" type="ORF">Trco_005951</name>
</gene>
<dbReference type="Proteomes" id="UP000827724">
    <property type="component" value="Unassembled WGS sequence"/>
</dbReference>
<sequence length="735" mass="81736">MATLLPSTTSHPPEWAIQGSDLVEDLDEPPEPRLYMPTPKPLPFQRAPIRPQQPSSSLLTQAILGQSDDDDGHVFHPCQASSQRRRSMVSNASIASTADLTSDTGLTSPSRTNTPSPPIPELSMLRLQHGAADQKPGLLAGFFGARRMGEPVKEPPRKRCIQFACAAKPQTQPQAVPVVAASAAAAAPPVLKTPLPQEAPKRPAIKFACTARPYSAQKTSTRPFEPSTPKRSMTLPVPISPRPLPSPQASVKASLVRPRFLRASSMELIKDGSQFHEFASDMAREDDWIRQDDSTQAKLTISDTLVKENLFRRLGAEAEEEAEMEEAEEDEAEAAINEDDEDEDEEEEDEEDEELDMLDMENAEEEEEEQEQEEQEEEVDDEEDDDSDGYHTDEETGFADSDEEDDGDENMILWTPGRVSSVPRQVTPRLARRLSINEQHSDSSIGSRRSRRRVKARPIGPQVEAPDLPDSTDFVCGTLDEDRPVEDAYLSCLAARRNEKLRIIPQDIDPSFPASDLDEEDDGDAYAAAPDSDDYAWVHGAMEDLDNETDRARRRRKNENTSPRRLRSPPPKRRGSPAPKPRARSPKPLFDRQSPRRARSPAPKAVAVAVAVATPIQTPRQGAHAGFQLAGRPGLTHTKSLPRPAAMFRHQKQHKSSKTSSDNDAHIRSAIDIVKGLEKKRLRRKEKFFQKYCDRARRGQIPERKPLPGLGAERMRELGLLMAGKKDPGHYVLSC</sequence>
<organism evidence="2 3">
    <name type="scientific">Trichoderma cornu-damae</name>
    <dbReference type="NCBI Taxonomy" id="654480"/>
    <lineage>
        <taxon>Eukaryota</taxon>
        <taxon>Fungi</taxon>
        <taxon>Dikarya</taxon>
        <taxon>Ascomycota</taxon>
        <taxon>Pezizomycotina</taxon>
        <taxon>Sordariomycetes</taxon>
        <taxon>Hypocreomycetidae</taxon>
        <taxon>Hypocreales</taxon>
        <taxon>Hypocreaceae</taxon>
        <taxon>Trichoderma</taxon>
    </lineage>
</organism>
<proteinExistence type="predicted"/>
<feature type="compositionally biased region" description="Polar residues" evidence="1">
    <location>
        <begin position="1"/>
        <end position="11"/>
    </location>
</feature>
<feature type="compositionally biased region" description="Polar residues" evidence="1">
    <location>
        <begin position="88"/>
        <end position="106"/>
    </location>
</feature>
<dbReference type="OrthoDB" id="2011769at2759"/>
<dbReference type="InterPro" id="IPR018853">
    <property type="entry name" value="DUF2457"/>
</dbReference>
<feature type="compositionally biased region" description="Acidic residues" evidence="1">
    <location>
        <begin position="395"/>
        <end position="409"/>
    </location>
</feature>
<feature type="compositionally biased region" description="Basic residues" evidence="1">
    <location>
        <begin position="564"/>
        <end position="585"/>
    </location>
</feature>
<name>A0A9P8QPH0_9HYPO</name>
<feature type="region of interest" description="Disordered" evidence="1">
    <location>
        <begin position="216"/>
        <end position="250"/>
    </location>
</feature>
<protein>
    <submittedName>
        <fullName evidence="2">Uncharacterized protein</fullName>
    </submittedName>
</protein>
<dbReference type="Pfam" id="PF10446">
    <property type="entry name" value="DUF2457"/>
    <property type="match status" value="1"/>
</dbReference>
<feature type="region of interest" description="Disordered" evidence="1">
    <location>
        <begin position="316"/>
        <end position="472"/>
    </location>
</feature>
<dbReference type="EMBL" id="JAIWOZ010000004">
    <property type="protein sequence ID" value="KAH6606798.1"/>
    <property type="molecule type" value="Genomic_DNA"/>
</dbReference>
<accession>A0A9P8QPH0</accession>
<reference evidence="2" key="1">
    <citation type="submission" date="2021-08" db="EMBL/GenBank/DDBJ databases">
        <title>Chromosome-Level Trichoderma cornu-damae using Hi-C Data.</title>
        <authorList>
            <person name="Kim C.S."/>
        </authorList>
    </citation>
    <scope>NUCLEOTIDE SEQUENCE</scope>
    <source>
        <strain evidence="2">KA19-0412C</strain>
    </source>
</reference>
<evidence type="ECO:0000313" key="3">
    <source>
        <dbReference type="Proteomes" id="UP000827724"/>
    </source>
</evidence>
<feature type="region of interest" description="Disordered" evidence="1">
    <location>
        <begin position="507"/>
        <end position="532"/>
    </location>
</feature>
<dbReference type="AlphaFoldDB" id="A0A9P8QPH0"/>
<feature type="region of interest" description="Disordered" evidence="1">
    <location>
        <begin position="1"/>
        <end position="121"/>
    </location>
</feature>
<feature type="region of interest" description="Disordered" evidence="1">
    <location>
        <begin position="546"/>
        <end position="603"/>
    </location>
</feature>
<feature type="compositionally biased region" description="Acidic residues" evidence="1">
    <location>
        <begin position="317"/>
        <end position="387"/>
    </location>
</feature>
<evidence type="ECO:0000256" key="1">
    <source>
        <dbReference type="SAM" id="MobiDB-lite"/>
    </source>
</evidence>
<comment type="caution">
    <text evidence="2">The sequence shown here is derived from an EMBL/GenBank/DDBJ whole genome shotgun (WGS) entry which is preliminary data.</text>
</comment>